<protein>
    <submittedName>
        <fullName evidence="2">Uncharacterized protein</fullName>
    </submittedName>
</protein>
<name>A0A4Z2IKM6_9TELE</name>
<sequence>MKPPGECNKRALEPPYRPLTSQPANRLKGHRTTKATGCSDLPRRQVPRRQQKSLDVNNTGRKLFLSSPPWELTSPSRFTQAELLAPLPLLHWSQQAGQNSNWEF</sequence>
<evidence type="ECO:0000313" key="3">
    <source>
        <dbReference type="Proteomes" id="UP000314294"/>
    </source>
</evidence>
<evidence type="ECO:0000256" key="1">
    <source>
        <dbReference type="SAM" id="MobiDB-lite"/>
    </source>
</evidence>
<accession>A0A4Z2IKM6</accession>
<organism evidence="2 3">
    <name type="scientific">Liparis tanakae</name>
    <name type="common">Tanaka's snailfish</name>
    <dbReference type="NCBI Taxonomy" id="230148"/>
    <lineage>
        <taxon>Eukaryota</taxon>
        <taxon>Metazoa</taxon>
        <taxon>Chordata</taxon>
        <taxon>Craniata</taxon>
        <taxon>Vertebrata</taxon>
        <taxon>Euteleostomi</taxon>
        <taxon>Actinopterygii</taxon>
        <taxon>Neopterygii</taxon>
        <taxon>Teleostei</taxon>
        <taxon>Neoteleostei</taxon>
        <taxon>Acanthomorphata</taxon>
        <taxon>Eupercaria</taxon>
        <taxon>Perciformes</taxon>
        <taxon>Cottioidei</taxon>
        <taxon>Cottales</taxon>
        <taxon>Liparidae</taxon>
        <taxon>Liparis</taxon>
    </lineage>
</organism>
<feature type="region of interest" description="Disordered" evidence="1">
    <location>
        <begin position="1"/>
        <end position="61"/>
    </location>
</feature>
<dbReference type="Proteomes" id="UP000314294">
    <property type="component" value="Unassembled WGS sequence"/>
</dbReference>
<dbReference type="AlphaFoldDB" id="A0A4Z2IKM6"/>
<keyword evidence="3" id="KW-1185">Reference proteome</keyword>
<evidence type="ECO:0000313" key="2">
    <source>
        <dbReference type="EMBL" id="TNN78365.1"/>
    </source>
</evidence>
<gene>
    <name evidence="2" type="ORF">EYF80_011349</name>
</gene>
<proteinExistence type="predicted"/>
<comment type="caution">
    <text evidence="2">The sequence shown here is derived from an EMBL/GenBank/DDBJ whole genome shotgun (WGS) entry which is preliminary data.</text>
</comment>
<dbReference type="EMBL" id="SRLO01000074">
    <property type="protein sequence ID" value="TNN78365.1"/>
    <property type="molecule type" value="Genomic_DNA"/>
</dbReference>
<reference evidence="2 3" key="1">
    <citation type="submission" date="2019-03" db="EMBL/GenBank/DDBJ databases">
        <title>First draft genome of Liparis tanakae, snailfish: a comprehensive survey of snailfish specific genes.</title>
        <authorList>
            <person name="Kim W."/>
            <person name="Song I."/>
            <person name="Jeong J.-H."/>
            <person name="Kim D."/>
            <person name="Kim S."/>
            <person name="Ryu S."/>
            <person name="Song J.Y."/>
            <person name="Lee S.K."/>
        </authorList>
    </citation>
    <scope>NUCLEOTIDE SEQUENCE [LARGE SCALE GENOMIC DNA]</scope>
    <source>
        <tissue evidence="2">Muscle</tissue>
    </source>
</reference>